<dbReference type="Proteomes" id="UP000007648">
    <property type="component" value="Unassembled WGS sequence"/>
</dbReference>
<dbReference type="CTD" id="400566"/>
<keyword evidence="3" id="KW-1185">Reference proteome</keyword>
<protein>
    <recommendedName>
        <fullName evidence="4">Protein LIAT1</fullName>
    </recommendedName>
</protein>
<dbReference type="InterPro" id="IPR038794">
    <property type="entry name" value="LIAT1"/>
</dbReference>
<dbReference type="KEGG" id="shr:100926841"/>
<evidence type="ECO:0008006" key="4">
    <source>
        <dbReference type="Google" id="ProtNLM"/>
    </source>
</evidence>
<gene>
    <name evidence="2" type="primary">LIAT1</name>
</gene>
<feature type="compositionally biased region" description="Basic residues" evidence="1">
    <location>
        <begin position="53"/>
        <end position="64"/>
    </location>
</feature>
<proteinExistence type="predicted"/>
<sequence length="238" mass="25868">MNVRGGRGAPGAGEEGGDDDDEEDDEEREGVTQIFPISRLPPISGYVPEAGRRKVKKKKKKKKSQASGLSKASGKGDGSSKDLGSKLESMKELKKEKEENKHLSYSSSGNTAAFSSAEVEENLSTKINESLRWEGVLADPVAEEERIRIYKLNRRKRYRLSALEGFCQTSSVPEGTNEKALVLPDSESHTNSKQQAGKVDCLNYFLDGNTSSKILLSPELATTSVSEQKLSSALANPS</sequence>
<feature type="region of interest" description="Disordered" evidence="1">
    <location>
        <begin position="1"/>
        <end position="119"/>
    </location>
</feature>
<dbReference type="InParanoid" id="G3WI98"/>
<dbReference type="eggNOG" id="ENOG502SC86">
    <property type="taxonomic scope" value="Eukaryota"/>
</dbReference>
<dbReference type="STRING" id="9305.ENSSHAP00000015153"/>
<feature type="compositionally biased region" description="Gly residues" evidence="1">
    <location>
        <begin position="1"/>
        <end position="14"/>
    </location>
</feature>
<accession>G3WI98</accession>
<reference evidence="2" key="2">
    <citation type="submission" date="2025-08" db="UniProtKB">
        <authorList>
            <consortium name="Ensembl"/>
        </authorList>
    </citation>
    <scope>IDENTIFICATION</scope>
</reference>
<feature type="compositionally biased region" description="Acidic residues" evidence="1">
    <location>
        <begin position="15"/>
        <end position="28"/>
    </location>
</feature>
<organism evidence="2 3">
    <name type="scientific">Sarcophilus harrisii</name>
    <name type="common">Tasmanian devil</name>
    <name type="synonym">Sarcophilus laniarius</name>
    <dbReference type="NCBI Taxonomy" id="9305"/>
    <lineage>
        <taxon>Eukaryota</taxon>
        <taxon>Metazoa</taxon>
        <taxon>Chordata</taxon>
        <taxon>Craniata</taxon>
        <taxon>Vertebrata</taxon>
        <taxon>Euteleostomi</taxon>
        <taxon>Mammalia</taxon>
        <taxon>Metatheria</taxon>
        <taxon>Dasyuromorphia</taxon>
        <taxon>Dasyuridae</taxon>
        <taxon>Sarcophilus</taxon>
    </lineage>
</organism>
<name>G3WI98_SARHA</name>
<evidence type="ECO:0000313" key="3">
    <source>
        <dbReference type="Proteomes" id="UP000007648"/>
    </source>
</evidence>
<evidence type="ECO:0000256" key="1">
    <source>
        <dbReference type="SAM" id="MobiDB-lite"/>
    </source>
</evidence>
<dbReference type="Ensembl" id="ENSSHAT00000015279.2">
    <property type="protein sequence ID" value="ENSSHAP00000015153.2"/>
    <property type="gene ID" value="ENSSHAG00000012926.2"/>
</dbReference>
<reference evidence="2 3" key="1">
    <citation type="journal article" date="2011" name="Proc. Natl. Acad. Sci. U.S.A.">
        <title>Genetic diversity and population structure of the endangered marsupial Sarcophilus harrisii (Tasmanian devil).</title>
        <authorList>
            <person name="Miller W."/>
            <person name="Hayes V.M."/>
            <person name="Ratan A."/>
            <person name="Petersen D.C."/>
            <person name="Wittekindt N.E."/>
            <person name="Miller J."/>
            <person name="Walenz B."/>
            <person name="Knight J."/>
            <person name="Qi J."/>
            <person name="Zhao F."/>
            <person name="Wang Q."/>
            <person name="Bedoya-Reina O.C."/>
            <person name="Katiyar N."/>
            <person name="Tomsho L.P."/>
            <person name="Kasson L.M."/>
            <person name="Hardie R.A."/>
            <person name="Woodbridge P."/>
            <person name="Tindall E.A."/>
            <person name="Bertelsen M.F."/>
            <person name="Dixon D."/>
            <person name="Pyecroft S."/>
            <person name="Helgen K.M."/>
            <person name="Lesk A.M."/>
            <person name="Pringle T.H."/>
            <person name="Patterson N."/>
            <person name="Zhang Y."/>
            <person name="Kreiss A."/>
            <person name="Woods G.M."/>
            <person name="Jones M.E."/>
            <person name="Schuster S.C."/>
        </authorList>
    </citation>
    <scope>NUCLEOTIDE SEQUENCE [LARGE SCALE GENOMIC DNA]</scope>
</reference>
<dbReference type="PANTHER" id="PTHR36474:SF1">
    <property type="entry name" value="PROTEIN LIAT1"/>
    <property type="match status" value="1"/>
</dbReference>
<reference evidence="2" key="3">
    <citation type="submission" date="2025-09" db="UniProtKB">
        <authorList>
            <consortium name="Ensembl"/>
        </authorList>
    </citation>
    <scope>IDENTIFICATION</scope>
</reference>
<evidence type="ECO:0000313" key="2">
    <source>
        <dbReference type="Ensembl" id="ENSSHAP00000015153.2"/>
    </source>
</evidence>
<dbReference type="AlphaFoldDB" id="G3WI98"/>
<dbReference type="PANTHER" id="PTHR36474">
    <property type="entry name" value="PROTEIN LIAT1"/>
    <property type="match status" value="1"/>
</dbReference>
<dbReference type="OrthoDB" id="10017439at2759"/>
<feature type="compositionally biased region" description="Basic and acidic residues" evidence="1">
    <location>
        <begin position="78"/>
        <end position="102"/>
    </location>
</feature>
<dbReference type="GeneID" id="100926841"/>
<feature type="compositionally biased region" description="Polar residues" evidence="1">
    <location>
        <begin position="105"/>
        <end position="114"/>
    </location>
</feature>
<dbReference type="GeneTree" id="ENSGT00440000038370"/>